<dbReference type="PANTHER" id="PTHR37937:SF1">
    <property type="entry name" value="CONJUGATIVE TRANSFER: DNA TRANSPORT"/>
    <property type="match status" value="1"/>
</dbReference>
<dbReference type="InterPro" id="IPR027417">
    <property type="entry name" value="P-loop_NTPase"/>
</dbReference>
<keyword evidence="6" id="KW-0472">Membrane</keyword>
<dbReference type="Pfam" id="PF02534">
    <property type="entry name" value="T4SS-DNA_transf"/>
    <property type="match status" value="1"/>
</dbReference>
<dbReference type="SUPFAM" id="SSF52540">
    <property type="entry name" value="P-loop containing nucleoside triphosphate hydrolases"/>
    <property type="match status" value="1"/>
</dbReference>
<comment type="subcellular location">
    <subcellularLocation>
        <location evidence="1">Cell membrane</location>
        <topology evidence="1">Multi-pass membrane protein</topology>
    </subcellularLocation>
</comment>
<evidence type="ECO:0000256" key="5">
    <source>
        <dbReference type="ARBA" id="ARBA00022989"/>
    </source>
</evidence>
<evidence type="ECO:0000256" key="4">
    <source>
        <dbReference type="ARBA" id="ARBA00022692"/>
    </source>
</evidence>
<proteinExistence type="inferred from homology"/>
<dbReference type="GO" id="GO:0005886">
    <property type="term" value="C:plasma membrane"/>
    <property type="evidence" value="ECO:0007669"/>
    <property type="project" value="UniProtKB-SubCell"/>
</dbReference>
<evidence type="ECO:0000313" key="7">
    <source>
        <dbReference type="EMBL" id="BCJ93533.1"/>
    </source>
</evidence>
<dbReference type="PANTHER" id="PTHR37937">
    <property type="entry name" value="CONJUGATIVE TRANSFER: DNA TRANSPORT"/>
    <property type="match status" value="1"/>
</dbReference>
<evidence type="ECO:0000313" key="8">
    <source>
        <dbReference type="Proteomes" id="UP000515561"/>
    </source>
</evidence>
<dbReference type="InterPro" id="IPR003688">
    <property type="entry name" value="TraG/VirD4"/>
</dbReference>
<name>A0A6S6QQC3_9FIRM</name>
<accession>A0A6S6QQC3</accession>
<keyword evidence="5" id="KW-1133">Transmembrane helix</keyword>
<dbReference type="Gene3D" id="3.40.50.300">
    <property type="entry name" value="P-loop containing nucleotide triphosphate hydrolases"/>
    <property type="match status" value="2"/>
</dbReference>
<evidence type="ECO:0000256" key="3">
    <source>
        <dbReference type="ARBA" id="ARBA00022475"/>
    </source>
</evidence>
<dbReference type="CDD" id="cd01127">
    <property type="entry name" value="TrwB_TraG_TraD_VirD4"/>
    <property type="match status" value="1"/>
</dbReference>
<dbReference type="RefSeq" id="WP_243167771.1">
    <property type="nucleotide sequence ID" value="NZ_AP023367.1"/>
</dbReference>
<evidence type="ECO:0000256" key="6">
    <source>
        <dbReference type="ARBA" id="ARBA00023136"/>
    </source>
</evidence>
<keyword evidence="8" id="KW-1185">Reference proteome</keyword>
<organism evidence="7 8">
    <name type="scientific">Anaerocolumna cellulosilytica</name>
    <dbReference type="NCBI Taxonomy" id="433286"/>
    <lineage>
        <taxon>Bacteria</taxon>
        <taxon>Bacillati</taxon>
        <taxon>Bacillota</taxon>
        <taxon>Clostridia</taxon>
        <taxon>Lachnospirales</taxon>
        <taxon>Lachnospiraceae</taxon>
        <taxon>Anaerocolumna</taxon>
    </lineage>
</organism>
<protein>
    <submittedName>
        <fullName evidence="7">Uncharacterized protein</fullName>
    </submittedName>
</protein>
<dbReference type="EMBL" id="AP023367">
    <property type="protein sequence ID" value="BCJ93533.1"/>
    <property type="molecule type" value="Genomic_DNA"/>
</dbReference>
<keyword evidence="4" id="KW-0812">Transmembrane</keyword>
<dbReference type="InterPro" id="IPR051539">
    <property type="entry name" value="T4SS-coupling_protein"/>
</dbReference>
<keyword evidence="3" id="KW-1003">Cell membrane</keyword>
<reference evidence="7 8" key="1">
    <citation type="journal article" date="2016" name="Int. J. Syst. Evol. Microbiol.">
        <title>Descriptions of Anaerotaenia torta gen. nov., sp. nov. and Anaerocolumna cellulosilytica gen. nov., sp. nov. isolated from a methanogenic reactor of cattle waste.</title>
        <authorList>
            <person name="Uek A."/>
            <person name="Ohtaki Y."/>
            <person name="Kaku N."/>
            <person name="Ueki K."/>
        </authorList>
    </citation>
    <scope>NUCLEOTIDE SEQUENCE [LARGE SCALE GENOMIC DNA]</scope>
    <source>
        <strain evidence="7 8">SN021</strain>
    </source>
</reference>
<dbReference type="KEGG" id="acel:acsn021_11020"/>
<dbReference type="AlphaFoldDB" id="A0A6S6QQC3"/>
<evidence type="ECO:0000256" key="2">
    <source>
        <dbReference type="ARBA" id="ARBA00008806"/>
    </source>
</evidence>
<sequence length="734" mass="83819">MIGKENKTGKSKVKKYFPYSFLLAIGFLLDLYFVAIFDSTLRKQRLDSLSPDEIIVYVASSNNAWKLFFLLAVGIVMAVIILILTDSKDYQSDQILVTPKISTPVPAGQGQCGTAKWLPKEDYDRVFGTFEVDSNAELMKMIEEASLNDIKKELHRIETLEKEIDQIKELIKNAEKPNPKDIEKLQLKQHELEDENNFIHEVTHPEAYDDIKKKIRKGGYTFPSDAGIVLGKKDKKDVKELLYYIYEDVHTLVLGATRSGKGRTVLLQTIAALIFAAESMIITDPKTETYYYYKKLLELFEYNTVVLDFKNPRKSSRFNFLQPIINCVDAGDLPGAIEATWDLVSQLVGEPKGERLWSDGEASTIAAATIAVVYDNRSPENHKYRNLTNVYYFLSQMCTPIQVGKEMVLPLTRYVKDLPDDHPAKGLLAVADIAPSRTRGSFYTSALMTLRLFTNPLIADMTSTTDFDPMTIGRDKTAIFIVLPEDRRTYNSLASLFVSQIYQLQSKAADKRGGRLERRTNYLLDEYGNYAKITNFTSMQTVGGGKGMRFNIFVQDYNQIDDVYEKIQGSIIRSNCENWIYLQTDDPDTLEGLSKKLGKYTISTYSLSANHQKYSTPSSSHSIQLTGRELLTSDEIKRINRPYSLVTSRNDPAIMYAPDLSQWYFNRMLGLGDKEHNRRLRAARENLRPSRKVSSELVLWGIWNEYKSAMINEQKEKEEKAMQRMAEQYMAGHF</sequence>
<dbReference type="Proteomes" id="UP000515561">
    <property type="component" value="Chromosome"/>
</dbReference>
<evidence type="ECO:0000256" key="1">
    <source>
        <dbReference type="ARBA" id="ARBA00004651"/>
    </source>
</evidence>
<gene>
    <name evidence="7" type="ORF">acsn021_11020</name>
</gene>
<comment type="similarity">
    <text evidence="2">Belongs to the VirD4/TraG family.</text>
</comment>
<dbReference type="NCBIfam" id="NF045973">
    <property type="entry name" value="conju_CD1115"/>
    <property type="match status" value="1"/>
</dbReference>